<keyword evidence="2" id="KW-1185">Reference proteome</keyword>
<sequence length="154" mass="16461">MLKGSGMNPPETAVSEDTYRLLLQAAMLGTQMGEISLAIDVAEALAELRPDLPHAPIVLAMSEFCAGRKDDGLQRLEVQVRQFPDDALSKAMLAVCLQDTGRAGWQSLLESVIDEGRDEHATGMACSLLGRTQELPAAGQPIGPQATPAFAMWV</sequence>
<gene>
    <name evidence="1" type="ORF">DZC73_27860</name>
</gene>
<dbReference type="AlphaFoldDB" id="A0A3N7HH45"/>
<dbReference type="Proteomes" id="UP000267464">
    <property type="component" value="Unassembled WGS sequence"/>
</dbReference>
<evidence type="ECO:0000313" key="1">
    <source>
        <dbReference type="EMBL" id="RQP21318.1"/>
    </source>
</evidence>
<evidence type="ECO:0000313" key="2">
    <source>
        <dbReference type="Proteomes" id="UP000267464"/>
    </source>
</evidence>
<protein>
    <submittedName>
        <fullName evidence="1">Uncharacterized protein</fullName>
    </submittedName>
</protein>
<name>A0A3N7HH45_9BURK</name>
<accession>A0A3N7HH45</accession>
<organism evidence="1 2">
    <name type="scientific">Piscinibacter terrae</name>
    <dbReference type="NCBI Taxonomy" id="2496871"/>
    <lineage>
        <taxon>Bacteria</taxon>
        <taxon>Pseudomonadati</taxon>
        <taxon>Pseudomonadota</taxon>
        <taxon>Betaproteobacteria</taxon>
        <taxon>Burkholderiales</taxon>
        <taxon>Sphaerotilaceae</taxon>
        <taxon>Piscinibacter</taxon>
    </lineage>
</organism>
<reference evidence="1 2" key="1">
    <citation type="submission" date="2018-08" db="EMBL/GenBank/DDBJ databases">
        <authorList>
            <person name="Khan S.A."/>
            <person name="Jeon C.O."/>
            <person name="Chun B.H."/>
            <person name="Jeong S.E."/>
        </authorList>
    </citation>
    <scope>NUCLEOTIDE SEQUENCE [LARGE SCALE GENOMIC DNA]</scope>
    <source>
        <strain evidence="1 2">S-16</strain>
    </source>
</reference>
<dbReference type="Pfam" id="PF09613">
    <property type="entry name" value="HrpB1_HrpK"/>
    <property type="match status" value="1"/>
</dbReference>
<dbReference type="InterPro" id="IPR013394">
    <property type="entry name" value="T3SS_HrpB1/HrpK"/>
</dbReference>
<proteinExistence type="predicted"/>
<reference evidence="1 2" key="2">
    <citation type="submission" date="2018-12" db="EMBL/GenBank/DDBJ databases">
        <title>Rhizobacter gummiphilus sp. nov., a rubber-degrading bacterium isolated from the soil of a botanical garden in Japan.</title>
        <authorList>
            <person name="Shunsuke S.S."/>
        </authorList>
    </citation>
    <scope>NUCLEOTIDE SEQUENCE [LARGE SCALE GENOMIC DNA]</scope>
    <source>
        <strain evidence="1 2">S-16</strain>
    </source>
</reference>
<dbReference type="Gene3D" id="1.25.40.10">
    <property type="entry name" value="Tetratricopeptide repeat domain"/>
    <property type="match status" value="1"/>
</dbReference>
<dbReference type="SUPFAM" id="SSF48452">
    <property type="entry name" value="TPR-like"/>
    <property type="match status" value="1"/>
</dbReference>
<dbReference type="EMBL" id="QUSW01000011">
    <property type="protein sequence ID" value="RQP21318.1"/>
    <property type="molecule type" value="Genomic_DNA"/>
</dbReference>
<dbReference type="InterPro" id="IPR011990">
    <property type="entry name" value="TPR-like_helical_dom_sf"/>
</dbReference>
<comment type="caution">
    <text evidence="1">The sequence shown here is derived from an EMBL/GenBank/DDBJ whole genome shotgun (WGS) entry which is preliminary data.</text>
</comment>